<reference evidence="12" key="1">
    <citation type="submission" date="2021-06" db="EMBL/GenBank/DDBJ databases">
        <authorList>
            <person name="Kallberg Y."/>
            <person name="Tangrot J."/>
            <person name="Rosling A."/>
        </authorList>
    </citation>
    <scope>NUCLEOTIDE SEQUENCE</scope>
    <source>
        <strain evidence="12">AZ414A</strain>
    </source>
</reference>
<comment type="caution">
    <text evidence="12">The sequence shown here is derived from an EMBL/GenBank/DDBJ whole genome shotgun (WGS) entry which is preliminary data.</text>
</comment>
<evidence type="ECO:0000256" key="4">
    <source>
        <dbReference type="ARBA" id="ARBA00022801"/>
    </source>
</evidence>
<dbReference type="InterPro" id="IPR034187">
    <property type="entry name" value="Peptidases_S8_5"/>
</dbReference>
<evidence type="ECO:0000256" key="5">
    <source>
        <dbReference type="ARBA" id="ARBA00022825"/>
    </source>
</evidence>
<dbReference type="GO" id="GO:0006508">
    <property type="term" value="P:proteolysis"/>
    <property type="evidence" value="ECO:0007669"/>
    <property type="project" value="UniProtKB-KW"/>
</dbReference>
<dbReference type="InterPro" id="IPR050131">
    <property type="entry name" value="Peptidase_S8_subtilisin-like"/>
</dbReference>
<evidence type="ECO:0000256" key="7">
    <source>
        <dbReference type="PROSITE-ProRule" id="PRU01240"/>
    </source>
</evidence>
<keyword evidence="9" id="KW-1133">Transmembrane helix</keyword>
<keyword evidence="5 7" id="KW-0720">Serine protease</keyword>
<keyword evidence="2 7" id="KW-0645">Protease</keyword>
<dbReference type="Pfam" id="PF06280">
    <property type="entry name" value="fn3_5"/>
    <property type="match status" value="1"/>
</dbReference>
<gene>
    <name evidence="12" type="ORF">DEBURN_LOCUS5830</name>
</gene>
<dbReference type="InterPro" id="IPR010435">
    <property type="entry name" value="C5a/SBT2-like_Fn3"/>
</dbReference>
<dbReference type="Gene3D" id="2.60.40.1710">
    <property type="entry name" value="Subtilisin-like superfamily"/>
    <property type="match status" value="1"/>
</dbReference>
<dbReference type="InterPro" id="IPR023827">
    <property type="entry name" value="Peptidase_S8_Asp-AS"/>
</dbReference>
<dbReference type="Proteomes" id="UP000789706">
    <property type="component" value="Unassembled WGS sequence"/>
</dbReference>
<protein>
    <submittedName>
        <fullName evidence="12">10649_t:CDS:1</fullName>
    </submittedName>
</protein>
<keyword evidence="4 7" id="KW-0378">Hydrolase</keyword>
<dbReference type="InterPro" id="IPR022398">
    <property type="entry name" value="Peptidase_S8_His-AS"/>
</dbReference>
<dbReference type="AlphaFoldDB" id="A0A9N9FCH4"/>
<evidence type="ECO:0000256" key="1">
    <source>
        <dbReference type="ARBA" id="ARBA00011073"/>
    </source>
</evidence>
<dbReference type="PANTHER" id="PTHR43806:SF66">
    <property type="entry name" value="SERIN ENDOPEPTIDASE"/>
    <property type="match status" value="1"/>
</dbReference>
<accession>A0A9N9FCH4</accession>
<organism evidence="12 13">
    <name type="scientific">Diversispora eburnea</name>
    <dbReference type="NCBI Taxonomy" id="1213867"/>
    <lineage>
        <taxon>Eukaryota</taxon>
        <taxon>Fungi</taxon>
        <taxon>Fungi incertae sedis</taxon>
        <taxon>Mucoromycota</taxon>
        <taxon>Glomeromycotina</taxon>
        <taxon>Glomeromycetes</taxon>
        <taxon>Diversisporales</taxon>
        <taxon>Diversisporaceae</taxon>
        <taxon>Diversispora</taxon>
    </lineage>
</organism>
<evidence type="ECO:0000313" key="12">
    <source>
        <dbReference type="EMBL" id="CAG8524479.1"/>
    </source>
</evidence>
<keyword evidence="9" id="KW-0472">Membrane</keyword>
<evidence type="ECO:0000259" key="10">
    <source>
        <dbReference type="Pfam" id="PF00082"/>
    </source>
</evidence>
<dbReference type="GO" id="GO:0016020">
    <property type="term" value="C:membrane"/>
    <property type="evidence" value="ECO:0007669"/>
    <property type="project" value="InterPro"/>
</dbReference>
<dbReference type="PROSITE" id="PS51892">
    <property type="entry name" value="SUBTILASE"/>
    <property type="match status" value="1"/>
</dbReference>
<dbReference type="PROSITE" id="PS00138">
    <property type="entry name" value="SUBTILASE_SER"/>
    <property type="match status" value="1"/>
</dbReference>
<dbReference type="GO" id="GO:0004252">
    <property type="term" value="F:serine-type endopeptidase activity"/>
    <property type="evidence" value="ECO:0007669"/>
    <property type="project" value="UniProtKB-UniRule"/>
</dbReference>
<keyword evidence="13" id="KW-1185">Reference proteome</keyword>
<evidence type="ECO:0000256" key="2">
    <source>
        <dbReference type="ARBA" id="ARBA00022670"/>
    </source>
</evidence>
<dbReference type="Pfam" id="PF00082">
    <property type="entry name" value="Peptidase_S8"/>
    <property type="match status" value="1"/>
</dbReference>
<evidence type="ECO:0000256" key="3">
    <source>
        <dbReference type="ARBA" id="ARBA00022729"/>
    </source>
</evidence>
<feature type="active site" description="Charge relay system" evidence="6 7">
    <location>
        <position position="273"/>
    </location>
</feature>
<evidence type="ECO:0000259" key="11">
    <source>
        <dbReference type="Pfam" id="PF06280"/>
    </source>
</evidence>
<keyword evidence="3" id="KW-0732">Signal</keyword>
<proteinExistence type="inferred from homology"/>
<dbReference type="CDD" id="cd07489">
    <property type="entry name" value="Peptidases_S8_5"/>
    <property type="match status" value="1"/>
</dbReference>
<evidence type="ECO:0000256" key="9">
    <source>
        <dbReference type="SAM" id="Phobius"/>
    </source>
</evidence>
<evidence type="ECO:0000313" key="13">
    <source>
        <dbReference type="Proteomes" id="UP000789706"/>
    </source>
</evidence>
<dbReference type="InterPro" id="IPR023828">
    <property type="entry name" value="Peptidase_S8_Ser-AS"/>
</dbReference>
<dbReference type="PROSITE" id="PS00136">
    <property type="entry name" value="SUBTILASE_ASP"/>
    <property type="match status" value="1"/>
</dbReference>
<dbReference type="EMBL" id="CAJVPK010000544">
    <property type="protein sequence ID" value="CAG8524479.1"/>
    <property type="molecule type" value="Genomic_DNA"/>
</dbReference>
<dbReference type="OrthoDB" id="10256524at2759"/>
<evidence type="ECO:0000256" key="8">
    <source>
        <dbReference type="RuleBase" id="RU003355"/>
    </source>
</evidence>
<dbReference type="PROSITE" id="PS00137">
    <property type="entry name" value="SUBTILASE_HIS"/>
    <property type="match status" value="1"/>
</dbReference>
<dbReference type="GO" id="GO:0005615">
    <property type="term" value="C:extracellular space"/>
    <property type="evidence" value="ECO:0007669"/>
    <property type="project" value="TreeGrafter"/>
</dbReference>
<dbReference type="SUPFAM" id="SSF52743">
    <property type="entry name" value="Subtilisin-like"/>
    <property type="match status" value="1"/>
</dbReference>
<keyword evidence="9" id="KW-0812">Transmembrane</keyword>
<feature type="active site" description="Charge relay system" evidence="6 7">
    <location>
        <position position="584"/>
    </location>
</feature>
<dbReference type="InterPro" id="IPR015500">
    <property type="entry name" value="Peptidase_S8_subtilisin-rel"/>
</dbReference>
<feature type="transmembrane region" description="Helical" evidence="9">
    <location>
        <begin position="21"/>
        <end position="39"/>
    </location>
</feature>
<feature type="domain" description="C5a peptidase/Subtilisin-like protease SBT2-like Fn3-like" evidence="11">
    <location>
        <begin position="657"/>
        <end position="774"/>
    </location>
</feature>
<dbReference type="PRINTS" id="PR00723">
    <property type="entry name" value="SUBTILISIN"/>
</dbReference>
<name>A0A9N9FCH4_9GLOM</name>
<evidence type="ECO:0000256" key="6">
    <source>
        <dbReference type="PIRSR" id="PIRSR615500-1"/>
    </source>
</evidence>
<dbReference type="InterPro" id="IPR000209">
    <property type="entry name" value="Peptidase_S8/S53_dom"/>
</dbReference>
<dbReference type="InterPro" id="IPR036852">
    <property type="entry name" value="Peptidase_S8/S53_dom_sf"/>
</dbReference>
<feature type="domain" description="Peptidase S8/S53" evidence="10">
    <location>
        <begin position="224"/>
        <end position="623"/>
    </location>
</feature>
<sequence length="916" mass="102423">MLELQVGKTDYEEKRKTVKTIVLWFLAAIVYICVYHVLFNQIYVKDAYYISFYTPSCFSYYYLTVNLSQSTNTIKDDDKNTETTTFEKDLSLTSQELKICYDQIHMEHLRLYKELSDKGITIKIRYEFWELINVISIEFEEKHLEIIKSLKYVKNVQPVSKHRIPIKRKNPSLDSKIVNKKRVSRWKRDYISYDDIKLAPGVDINFVHNFTGVFSARKLFKVTGKDIKVGIVDTGVDYNHPALGGCYGPKCRVQYGYNFVDGTSDPLDECIGHGTHVAGIIGGNDTGKGGTGFLGVAPDVTFGVYKVLDCSGSGDNDVIMQGMQMAKDDGMSIINLSISGEGWAESPMAEMTNVLAKFGILVAVADGNYGSDGLWESGIPATGANALAVSSVDNSHLLVQKATGEYNNVSVEIDYMTKYVRPFPLTKVKIAVYPNDDCPTDLSIYKSKILMIDIPNMLSTCSLDSTSLQENVVGLFAVEYNISAPSYPSLSMPDYFTVPYATLIPKQYYNLVNIVNNYSDFELDFSDKYTYTVINEYGKSPSYFTSWGPAPELDMKPEISAPGGIIFSLYPLVFGGYSLMSGTSMASPYIAGSAALILEKLKVKKSFEVTRALLMNFAIPTTDVTINEIAPIYQQGVGFINILNSLSSSITISPIKINLNDTINGNFDWHTLKITNEGNSSINYTLVHCPVISVNGYISGTNFGASFFQLSFNKTITAEVEFDNTWIEVGPKMNASIKVKITPPKILGSEKRWFYNGYIQFKPTDNSSTLSIPYAGLSTPAKELPIFPTPQYPQLFNSDYNILYSNTTFTMKNGDIPYIAYALVTPTRYLAAYILDKNKKLLFLYADADYVWKTTYYTSYSIPVVFSWSGVDLLNNDLPNGTYFLKLSALKLLGDQNNNTEYEDWISPGIIISRPK</sequence>
<feature type="active site" description="Charge relay system" evidence="6 7">
    <location>
        <position position="233"/>
    </location>
</feature>
<comment type="similarity">
    <text evidence="1 7 8">Belongs to the peptidase S8 family.</text>
</comment>
<dbReference type="Gene3D" id="3.40.50.200">
    <property type="entry name" value="Peptidase S8/S53 domain"/>
    <property type="match status" value="2"/>
</dbReference>
<dbReference type="PANTHER" id="PTHR43806">
    <property type="entry name" value="PEPTIDASE S8"/>
    <property type="match status" value="1"/>
</dbReference>